<feature type="domain" description="HipA-like C-terminal" evidence="4">
    <location>
        <begin position="154"/>
        <end position="389"/>
    </location>
</feature>
<evidence type="ECO:0000313" key="7">
    <source>
        <dbReference type="Proteomes" id="UP000238326"/>
    </source>
</evidence>
<dbReference type="Proteomes" id="UP000238326">
    <property type="component" value="Unassembled WGS sequence"/>
</dbReference>
<comment type="similarity">
    <text evidence="1">Belongs to the HipA Ser/Thr kinase family.</text>
</comment>
<reference evidence="6 7" key="1">
    <citation type="submission" date="2018-03" db="EMBL/GenBank/DDBJ databases">
        <title>Comparative genomics illustrates the genes involved in a hyperalkaliphilic mechanisms of Serpentinomonas isolated from highly-alkaline calcium-rich serpentinized springs.</title>
        <authorList>
            <person name="Suzuki S."/>
            <person name="Ishii S."/>
            <person name="Walworth N."/>
            <person name="Bird L."/>
            <person name="Kuenen J.G."/>
            <person name="Nealson K.H."/>
        </authorList>
    </citation>
    <scope>NUCLEOTIDE SEQUENCE [LARGE SCALE GENOMIC DNA]</scope>
    <source>
        <strain evidence="6 7">83</strain>
    </source>
</reference>
<organism evidence="6 7">
    <name type="scientific">Malikia spinosa</name>
    <dbReference type="NCBI Taxonomy" id="86180"/>
    <lineage>
        <taxon>Bacteria</taxon>
        <taxon>Pseudomonadati</taxon>
        <taxon>Pseudomonadota</taxon>
        <taxon>Betaproteobacteria</taxon>
        <taxon>Burkholderiales</taxon>
        <taxon>Comamonadaceae</taxon>
        <taxon>Malikia</taxon>
    </lineage>
</organism>
<dbReference type="PANTHER" id="PTHR37419:SF1">
    <property type="entry name" value="SERINE_THREONINE-PROTEIN KINASE TOXIN HIPA"/>
    <property type="match status" value="1"/>
</dbReference>
<dbReference type="RefSeq" id="WP_105730810.1">
    <property type="nucleotide sequence ID" value="NZ_PVLR01000049.1"/>
</dbReference>
<evidence type="ECO:0000256" key="2">
    <source>
        <dbReference type="ARBA" id="ARBA00022679"/>
    </source>
</evidence>
<keyword evidence="2" id="KW-0808">Transferase</keyword>
<dbReference type="EMBL" id="PVLR01000049">
    <property type="protein sequence ID" value="PRD67652.1"/>
    <property type="molecule type" value="Genomic_DNA"/>
</dbReference>
<dbReference type="InterPro" id="IPR012893">
    <property type="entry name" value="HipA-like_C"/>
</dbReference>
<dbReference type="GO" id="GO:0005829">
    <property type="term" value="C:cytosol"/>
    <property type="evidence" value="ECO:0007669"/>
    <property type="project" value="TreeGrafter"/>
</dbReference>
<feature type="domain" description="HipA N-terminal subdomain 1" evidence="5">
    <location>
        <begin position="7"/>
        <end position="117"/>
    </location>
</feature>
<protein>
    <submittedName>
        <fullName evidence="6">Type II toxin-antitoxin system HipA family toxin</fullName>
    </submittedName>
</protein>
<proteinExistence type="inferred from homology"/>
<evidence type="ECO:0000313" key="6">
    <source>
        <dbReference type="EMBL" id="PRD67652.1"/>
    </source>
</evidence>
<dbReference type="PANTHER" id="PTHR37419">
    <property type="entry name" value="SERINE/THREONINE-PROTEIN KINASE TOXIN HIPA"/>
    <property type="match status" value="1"/>
</dbReference>
<dbReference type="Gene3D" id="1.10.1070.20">
    <property type="match status" value="1"/>
</dbReference>
<dbReference type="InterPro" id="IPR052028">
    <property type="entry name" value="HipA_Ser/Thr_kinase"/>
</dbReference>
<accession>A0A2S9KB83</accession>
<evidence type="ECO:0000256" key="3">
    <source>
        <dbReference type="ARBA" id="ARBA00022777"/>
    </source>
</evidence>
<dbReference type="AlphaFoldDB" id="A0A2S9KB83"/>
<dbReference type="Pfam" id="PF13657">
    <property type="entry name" value="Couple_hipA"/>
    <property type="match status" value="1"/>
</dbReference>
<name>A0A2S9KB83_9BURK</name>
<dbReference type="NCBIfam" id="TIGR03071">
    <property type="entry name" value="couple_hipA"/>
    <property type="match status" value="1"/>
</dbReference>
<evidence type="ECO:0000256" key="1">
    <source>
        <dbReference type="ARBA" id="ARBA00010164"/>
    </source>
</evidence>
<evidence type="ECO:0000259" key="5">
    <source>
        <dbReference type="Pfam" id="PF13657"/>
    </source>
</evidence>
<dbReference type="InterPro" id="IPR017508">
    <property type="entry name" value="HipA_N1"/>
</dbReference>
<dbReference type="OrthoDB" id="9805913at2"/>
<comment type="caution">
    <text evidence="6">The sequence shown here is derived from an EMBL/GenBank/DDBJ whole genome shotgun (WGS) entry which is preliminary data.</text>
</comment>
<dbReference type="Pfam" id="PF07804">
    <property type="entry name" value="HipA_C"/>
    <property type="match status" value="1"/>
</dbReference>
<dbReference type="GO" id="GO:0004674">
    <property type="term" value="F:protein serine/threonine kinase activity"/>
    <property type="evidence" value="ECO:0007669"/>
    <property type="project" value="TreeGrafter"/>
</dbReference>
<gene>
    <name evidence="6" type="ORF">C6P61_15365</name>
</gene>
<keyword evidence="7" id="KW-1185">Reference proteome</keyword>
<evidence type="ECO:0000259" key="4">
    <source>
        <dbReference type="Pfam" id="PF07804"/>
    </source>
</evidence>
<sequence>MNAVSTLAVYLNGLLVGHLTHYPDEKTHFVIDEGYLDLGPKRPILSLSLARPGDEASTRALLLDSRHKSASVKGPPFFSNLLPEGGLRRTIAQRLKIHEDREFLLLRALGRDLPGAVITTPAEAQAYSRAGRGSTAAHPAHGPDETDFLHELKFSLAGMQMKFSMLRQGERLTLAGEDALGNYLVKPPSRDFEALPIVEAATMQVAQAAGIEVPEIRLVPVSQIDGLPDIEVFNTGEPFYAISRFDRSPSNTGGERIHIEDFAQVFNLRAQQKYGQVNHEMIGRTLLRYAGGLPDLQEMARRMVFNVLMGNGDAHIKNWSLIYRDPSRPRLAPAYDLVPTVAYMSRDTSLALNMAGVKRFADITLDTFAAFLSRVGIADQVLDAVMAEVKLVGHRVLHGWGNQFHAAGVPERLIRRIAAHQAGLPLAAAFGAKQGA</sequence>
<keyword evidence="3" id="KW-0418">Kinase</keyword>